<comment type="caution">
    <text evidence="1">The sequence shown here is derived from an EMBL/GenBank/DDBJ whole genome shotgun (WGS) entry which is preliminary data.</text>
</comment>
<dbReference type="RefSeq" id="WP_111506442.1">
    <property type="nucleotide sequence ID" value="NZ_QKYN01000132.1"/>
</dbReference>
<evidence type="ECO:0000313" key="2">
    <source>
        <dbReference type="Proteomes" id="UP000248889"/>
    </source>
</evidence>
<proteinExistence type="predicted"/>
<dbReference type="Proteomes" id="UP000248889">
    <property type="component" value="Unassembled WGS sequence"/>
</dbReference>
<sequence>MATTAEDLPREEVTTACGRRIRIGEFRVGATAGTRSRVTLDVGPEPGGRSRAWAGLTPAEARAVAALLLHRATLAEGEDTARSGR</sequence>
<organism evidence="1 2">
    <name type="scientific">Streptacidiphilus pinicola</name>
    <dbReference type="NCBI Taxonomy" id="2219663"/>
    <lineage>
        <taxon>Bacteria</taxon>
        <taxon>Bacillati</taxon>
        <taxon>Actinomycetota</taxon>
        <taxon>Actinomycetes</taxon>
        <taxon>Kitasatosporales</taxon>
        <taxon>Streptomycetaceae</taxon>
        <taxon>Streptacidiphilus</taxon>
    </lineage>
</organism>
<accession>A0A2X0IAC4</accession>
<gene>
    <name evidence="1" type="ORF">DN069_30330</name>
</gene>
<reference evidence="1 2" key="1">
    <citation type="submission" date="2018-06" db="EMBL/GenBank/DDBJ databases">
        <title>Streptacidiphilus pinicola sp. nov., isolated from pine grove soil.</title>
        <authorList>
            <person name="Roh S.G."/>
            <person name="Park S."/>
            <person name="Kim M.-K."/>
            <person name="Yun B.-R."/>
            <person name="Park J."/>
            <person name="Kim M.J."/>
            <person name="Kim Y.S."/>
            <person name="Kim S.B."/>
        </authorList>
    </citation>
    <scope>NUCLEOTIDE SEQUENCE [LARGE SCALE GENOMIC DNA]</scope>
    <source>
        <strain evidence="1 2">MMS16-CNU450</strain>
    </source>
</reference>
<protein>
    <submittedName>
        <fullName evidence="1">Uncharacterized protein</fullName>
    </submittedName>
</protein>
<dbReference type="OrthoDB" id="3855665at2"/>
<name>A0A2X0IAC4_9ACTN</name>
<keyword evidence="2" id="KW-1185">Reference proteome</keyword>
<evidence type="ECO:0000313" key="1">
    <source>
        <dbReference type="EMBL" id="RAG81922.1"/>
    </source>
</evidence>
<dbReference type="AlphaFoldDB" id="A0A2X0IAC4"/>
<dbReference type="EMBL" id="QKYN01000132">
    <property type="protein sequence ID" value="RAG81922.1"/>
    <property type="molecule type" value="Genomic_DNA"/>
</dbReference>